<keyword evidence="2" id="KW-0812">Transmembrane</keyword>
<dbReference type="PANTHER" id="PTHR11562:SF17">
    <property type="entry name" value="RE54080P-RELATED"/>
    <property type="match status" value="1"/>
</dbReference>
<gene>
    <name evidence="6" type="ORF">S12H4_55293</name>
</gene>
<proteinExistence type="predicted"/>
<dbReference type="EMBL" id="BARW01035449">
    <property type="protein sequence ID" value="GAJ20488.1"/>
    <property type="molecule type" value="Genomic_DNA"/>
</dbReference>
<dbReference type="Pfam" id="PF01545">
    <property type="entry name" value="Cation_efflux"/>
    <property type="match status" value="1"/>
</dbReference>
<reference evidence="6" key="1">
    <citation type="journal article" date="2014" name="Front. Microbiol.">
        <title>High frequency of phylogenetically diverse reductive dehalogenase-homologous genes in deep subseafloor sedimentary metagenomes.</title>
        <authorList>
            <person name="Kawai M."/>
            <person name="Futagami T."/>
            <person name="Toyoda A."/>
            <person name="Takaki Y."/>
            <person name="Nishi S."/>
            <person name="Hori S."/>
            <person name="Arai W."/>
            <person name="Tsubouchi T."/>
            <person name="Morono Y."/>
            <person name="Uchiyama I."/>
            <person name="Ito T."/>
            <person name="Fujiyama A."/>
            <person name="Inagaki F."/>
            <person name="Takami H."/>
        </authorList>
    </citation>
    <scope>NUCLEOTIDE SEQUENCE</scope>
    <source>
        <strain evidence="6">Expedition CK06-06</strain>
    </source>
</reference>
<comment type="caution">
    <text evidence="6">The sequence shown here is derived from an EMBL/GenBank/DDBJ whole genome shotgun (WGS) entry which is preliminary data.</text>
</comment>
<evidence type="ECO:0000256" key="3">
    <source>
        <dbReference type="ARBA" id="ARBA00022989"/>
    </source>
</evidence>
<evidence type="ECO:0000256" key="2">
    <source>
        <dbReference type="ARBA" id="ARBA00022692"/>
    </source>
</evidence>
<name>X1USM5_9ZZZZ</name>
<dbReference type="InterPro" id="IPR058533">
    <property type="entry name" value="Cation_efflux_TM"/>
</dbReference>
<comment type="subcellular location">
    <subcellularLocation>
        <location evidence="1">Membrane</location>
        <topology evidence="1">Multi-pass membrane protein</topology>
    </subcellularLocation>
</comment>
<evidence type="ECO:0000313" key="6">
    <source>
        <dbReference type="EMBL" id="GAJ20488.1"/>
    </source>
</evidence>
<dbReference type="GO" id="GO:0005385">
    <property type="term" value="F:zinc ion transmembrane transporter activity"/>
    <property type="evidence" value="ECO:0007669"/>
    <property type="project" value="TreeGrafter"/>
</dbReference>
<dbReference type="GO" id="GO:0005886">
    <property type="term" value="C:plasma membrane"/>
    <property type="evidence" value="ECO:0007669"/>
    <property type="project" value="TreeGrafter"/>
</dbReference>
<dbReference type="PANTHER" id="PTHR11562">
    <property type="entry name" value="CATION EFFLUX PROTEIN/ ZINC TRANSPORTER"/>
    <property type="match status" value="1"/>
</dbReference>
<dbReference type="InterPro" id="IPR050681">
    <property type="entry name" value="CDF/SLC30A"/>
</dbReference>
<dbReference type="InterPro" id="IPR027469">
    <property type="entry name" value="Cation_efflux_TMD_sf"/>
</dbReference>
<organism evidence="6">
    <name type="scientific">marine sediment metagenome</name>
    <dbReference type="NCBI Taxonomy" id="412755"/>
    <lineage>
        <taxon>unclassified sequences</taxon>
        <taxon>metagenomes</taxon>
        <taxon>ecological metagenomes</taxon>
    </lineage>
</organism>
<dbReference type="Gene3D" id="1.20.1510.10">
    <property type="entry name" value="Cation efflux protein transmembrane domain"/>
    <property type="match status" value="1"/>
</dbReference>
<evidence type="ECO:0000256" key="4">
    <source>
        <dbReference type="ARBA" id="ARBA00023136"/>
    </source>
</evidence>
<dbReference type="AlphaFoldDB" id="X1USM5"/>
<accession>X1USM5</accession>
<evidence type="ECO:0000256" key="1">
    <source>
        <dbReference type="ARBA" id="ARBA00004141"/>
    </source>
</evidence>
<feature type="non-terminal residue" evidence="6">
    <location>
        <position position="67"/>
    </location>
</feature>
<sequence>MAVFSRHQHHGKEPNTKNLIISIGLNFTTTLAEFFGGIISNSLALISDALHNLSDTFALFISYIALL</sequence>
<evidence type="ECO:0000259" key="5">
    <source>
        <dbReference type="Pfam" id="PF01545"/>
    </source>
</evidence>
<keyword evidence="4" id="KW-0472">Membrane</keyword>
<protein>
    <recommendedName>
        <fullName evidence="5">Cation efflux protein transmembrane domain-containing protein</fullName>
    </recommendedName>
</protein>
<feature type="domain" description="Cation efflux protein transmembrane" evidence="5">
    <location>
        <begin position="19"/>
        <end position="66"/>
    </location>
</feature>
<dbReference type="SUPFAM" id="SSF161111">
    <property type="entry name" value="Cation efflux protein transmembrane domain-like"/>
    <property type="match status" value="1"/>
</dbReference>
<keyword evidence="3" id="KW-1133">Transmembrane helix</keyword>